<protein>
    <submittedName>
        <fullName evidence="1">Uncharacterized protein</fullName>
    </submittedName>
</protein>
<sequence>MLHHPISPSHIPAAFEAQEDRARALAEAADDAFEAAVERAADDMNAVDVFNELCGFDADVLAKLMAAYRARHESRENHAHYLWLLDNAFEDAALLAAEGIARRRA</sequence>
<dbReference type="Proteomes" id="UP001272137">
    <property type="component" value="Unassembled WGS sequence"/>
</dbReference>
<reference evidence="1" key="1">
    <citation type="submission" date="2018-08" db="EMBL/GenBank/DDBJ databases">
        <title>Identification of Burkholderia cepacia strains that express a Burkholderia pseudomallei-like capsular polysaccharide.</title>
        <authorList>
            <person name="Burtnick M.N."/>
            <person name="Vongsouvath M."/>
            <person name="Newton P."/>
            <person name="Wuthiekanun V."/>
            <person name="Limmathurotsakul D."/>
            <person name="Brett P.J."/>
            <person name="Chantratita N."/>
            <person name="Dance D.A."/>
        </authorList>
    </citation>
    <scope>NUCLEOTIDE SEQUENCE</scope>
    <source>
        <strain evidence="1">SBXCC001</strain>
    </source>
</reference>
<gene>
    <name evidence="1" type="ORF">C7S16_6619</name>
</gene>
<proteinExistence type="predicted"/>
<organism evidence="1 2">
    <name type="scientific">Burkholderia thailandensis</name>
    <dbReference type="NCBI Taxonomy" id="57975"/>
    <lineage>
        <taxon>Bacteria</taxon>
        <taxon>Pseudomonadati</taxon>
        <taxon>Pseudomonadota</taxon>
        <taxon>Betaproteobacteria</taxon>
        <taxon>Burkholderiales</taxon>
        <taxon>Burkholderiaceae</taxon>
        <taxon>Burkholderia</taxon>
        <taxon>pseudomallei group</taxon>
    </lineage>
</organism>
<dbReference type="AlphaFoldDB" id="A0AAW9CT28"/>
<accession>A0AAW9CT28</accession>
<evidence type="ECO:0000313" key="1">
    <source>
        <dbReference type="EMBL" id="MDW9253317.1"/>
    </source>
</evidence>
<name>A0AAW9CT28_BURTH</name>
<dbReference type="EMBL" id="QXCT01000001">
    <property type="protein sequence ID" value="MDW9253317.1"/>
    <property type="molecule type" value="Genomic_DNA"/>
</dbReference>
<evidence type="ECO:0000313" key="2">
    <source>
        <dbReference type="Proteomes" id="UP001272137"/>
    </source>
</evidence>
<comment type="caution">
    <text evidence="1">The sequence shown here is derived from an EMBL/GenBank/DDBJ whole genome shotgun (WGS) entry which is preliminary data.</text>
</comment>